<evidence type="ECO:0000256" key="2">
    <source>
        <dbReference type="SAM" id="MobiDB-lite"/>
    </source>
</evidence>
<feature type="region of interest" description="Disordered" evidence="2">
    <location>
        <begin position="42"/>
        <end position="87"/>
    </location>
</feature>
<sequence length="475" mass="54187">MASPHHGHCQHQISRPTTATATNPSCCYYCCTTLHHPPPPDPLLQSLSSHLHHSSPQSHLYSPYINPPYNPHQHYQPNYYPPQPHQRNQQNFEYHHKQQHEQEPEQTHPHPIVSSLLRRVSALETSVRHHSVAASCSLRDAAARTIQTHFRAFLVRRSRTLRQLKGLAFIKATLNILKSSVSDNTHFDFQALSRKAMDLLLKLDSFQGSDPMIRNGKKKIRRELIRFVELIDGVSVKRNELSSRLVKDARWLGSDNKSRVLYGDYRGGAVDCKDLGRDKRVLLEKIRGQVEKIHGFSRVSEEEDEKDMELENPSIFRHRNCGVLQHSRGGLVNRHDGVEAKVKKSVSFAENGNVYKVYRSSNEPDSLEDCNSSDGSDSIDAERELVNNLGREIEELRVSSKETEDDEETHTEDRESSQISDGERDPEKDLKTGGKYEPRSYRDEDGGFVFSAPLPVKMETRAGLVNKRKTITIIK</sequence>
<feature type="compositionally biased region" description="Polar residues" evidence="2">
    <location>
        <begin position="359"/>
        <end position="376"/>
    </location>
</feature>
<accession>A0ABC8UYA5</accession>
<gene>
    <name evidence="3" type="ORF">ILEXP_LOCUS56516</name>
</gene>
<dbReference type="Proteomes" id="UP001642360">
    <property type="component" value="Unassembled WGS sequence"/>
</dbReference>
<comment type="caution">
    <text evidence="3">The sequence shown here is derived from an EMBL/GenBank/DDBJ whole genome shotgun (WGS) entry which is preliminary data.</text>
</comment>
<feature type="region of interest" description="Disordered" evidence="2">
    <location>
        <begin position="359"/>
        <end position="379"/>
    </location>
</feature>
<dbReference type="InterPro" id="IPR040400">
    <property type="entry name" value="BAG5/6/7/8"/>
</dbReference>
<dbReference type="PANTHER" id="PTHR33322">
    <property type="entry name" value="BAG DOMAIN CONTAINING PROTEIN, EXPRESSED"/>
    <property type="match status" value="1"/>
</dbReference>
<feature type="compositionally biased region" description="Basic and acidic residues" evidence="2">
    <location>
        <begin position="411"/>
        <end position="445"/>
    </location>
</feature>
<evidence type="ECO:0000313" key="4">
    <source>
        <dbReference type="Proteomes" id="UP001642360"/>
    </source>
</evidence>
<reference evidence="3 4" key="1">
    <citation type="submission" date="2024-02" db="EMBL/GenBank/DDBJ databases">
        <authorList>
            <person name="Vignale AGUSTIN F."/>
            <person name="Sosa J E."/>
            <person name="Modenutti C."/>
        </authorList>
    </citation>
    <scope>NUCLEOTIDE SEQUENCE [LARGE SCALE GENOMIC DNA]</scope>
</reference>
<dbReference type="EMBL" id="CAUOFW020009501">
    <property type="protein sequence ID" value="CAK9186035.1"/>
    <property type="molecule type" value="Genomic_DNA"/>
</dbReference>
<name>A0ABC8UYA5_9AQUA</name>
<protein>
    <recommendedName>
        <fullName evidence="5">BAG family molecular chaperone regulator 8, chloroplastic</fullName>
    </recommendedName>
</protein>
<organism evidence="3 4">
    <name type="scientific">Ilex paraguariensis</name>
    <name type="common">yerba mate</name>
    <dbReference type="NCBI Taxonomy" id="185542"/>
    <lineage>
        <taxon>Eukaryota</taxon>
        <taxon>Viridiplantae</taxon>
        <taxon>Streptophyta</taxon>
        <taxon>Embryophyta</taxon>
        <taxon>Tracheophyta</taxon>
        <taxon>Spermatophyta</taxon>
        <taxon>Magnoliopsida</taxon>
        <taxon>eudicotyledons</taxon>
        <taxon>Gunneridae</taxon>
        <taxon>Pentapetalae</taxon>
        <taxon>asterids</taxon>
        <taxon>campanulids</taxon>
        <taxon>Aquifoliales</taxon>
        <taxon>Aquifoliaceae</taxon>
        <taxon>Ilex</taxon>
    </lineage>
</organism>
<proteinExistence type="predicted"/>
<evidence type="ECO:0008006" key="5">
    <source>
        <dbReference type="Google" id="ProtNLM"/>
    </source>
</evidence>
<dbReference type="AlphaFoldDB" id="A0ABC8UYA5"/>
<keyword evidence="1" id="KW-0143">Chaperone</keyword>
<evidence type="ECO:0000256" key="1">
    <source>
        <dbReference type="ARBA" id="ARBA00023186"/>
    </source>
</evidence>
<evidence type="ECO:0000313" key="3">
    <source>
        <dbReference type="EMBL" id="CAK9186035.1"/>
    </source>
</evidence>
<feature type="compositionally biased region" description="Low complexity" evidence="2">
    <location>
        <begin position="43"/>
        <end position="60"/>
    </location>
</feature>
<feature type="region of interest" description="Disordered" evidence="2">
    <location>
        <begin position="396"/>
        <end position="450"/>
    </location>
</feature>
<dbReference type="PANTHER" id="PTHR33322:SF18">
    <property type="entry name" value="BAG FAMILY MOLECULAR CHAPERONE REGULATOR 8, CHLOROPLASTIC"/>
    <property type="match status" value="1"/>
</dbReference>
<keyword evidence="4" id="KW-1185">Reference proteome</keyword>